<name>A0A7Z0C5U4_9ACTN</name>
<dbReference type="Proteomes" id="UP000537326">
    <property type="component" value="Unassembled WGS sequence"/>
</dbReference>
<reference evidence="1 2" key="1">
    <citation type="submission" date="2020-07" db="EMBL/GenBank/DDBJ databases">
        <title>Sequencing the genomes of 1000 actinobacteria strains.</title>
        <authorList>
            <person name="Klenk H.-P."/>
        </authorList>
    </citation>
    <scope>NUCLEOTIDE SEQUENCE [LARGE SCALE GENOMIC DNA]</scope>
    <source>
        <strain evidence="1 2">DSM 18248</strain>
    </source>
</reference>
<dbReference type="AlphaFoldDB" id="A0A7Z0C5U4"/>
<dbReference type="EMBL" id="JACBZI010000001">
    <property type="protein sequence ID" value="NYI11499.1"/>
    <property type="molecule type" value="Genomic_DNA"/>
</dbReference>
<evidence type="ECO:0000313" key="2">
    <source>
        <dbReference type="Proteomes" id="UP000537326"/>
    </source>
</evidence>
<proteinExistence type="predicted"/>
<evidence type="ECO:0000313" key="1">
    <source>
        <dbReference type="EMBL" id="NYI11499.1"/>
    </source>
</evidence>
<protein>
    <submittedName>
        <fullName evidence="1">Uncharacterized protein</fullName>
    </submittedName>
</protein>
<comment type="caution">
    <text evidence="1">The sequence shown here is derived from an EMBL/GenBank/DDBJ whole genome shotgun (WGS) entry which is preliminary data.</text>
</comment>
<keyword evidence="2" id="KW-1185">Reference proteome</keyword>
<accession>A0A7Z0C5U4</accession>
<sequence length="292" mass="31283">MLHRAETLRESLDALLDPEGGFRWQLAGGRAGRAWVDQSLSGAWDRWISASEQGRLGMERILTRPDGTPKPAFGPLPRLSSPVAHPDIDAMVEATALARRSAVFDAYDRGVASDPPPHVRAELRRLRAACNGAYFAAMARQHDAEWVSFTPQGEASADAAGRSMLRISGHLVGTAVDAPAAVFAQVLHATRPEQEAFARSGRRRHLLALVYKAGVVTSARGMWEDARTLVRSVVLAALAVLIAVPGLDDGSGWLPWSIFGLSIAVAIPWDAPASLRSMLPSRLDASLSVSSG</sequence>
<dbReference type="RefSeq" id="WP_179532181.1">
    <property type="nucleotide sequence ID" value="NZ_BAAAPP010000006.1"/>
</dbReference>
<gene>
    <name evidence="1" type="ORF">BKA05_003014</name>
</gene>
<organism evidence="1 2">
    <name type="scientific">Nocardioides marinus</name>
    <dbReference type="NCBI Taxonomy" id="374514"/>
    <lineage>
        <taxon>Bacteria</taxon>
        <taxon>Bacillati</taxon>
        <taxon>Actinomycetota</taxon>
        <taxon>Actinomycetes</taxon>
        <taxon>Propionibacteriales</taxon>
        <taxon>Nocardioidaceae</taxon>
        <taxon>Nocardioides</taxon>
    </lineage>
</organism>